<feature type="transmembrane region" description="Helical" evidence="7">
    <location>
        <begin position="329"/>
        <end position="349"/>
    </location>
</feature>
<keyword evidence="9" id="KW-0808">Transferase</keyword>
<evidence type="ECO:0000256" key="4">
    <source>
        <dbReference type="ARBA" id="ARBA00022692"/>
    </source>
</evidence>
<evidence type="ECO:0000256" key="7">
    <source>
        <dbReference type="SAM" id="Phobius"/>
    </source>
</evidence>
<keyword evidence="6 7" id="KW-0472">Membrane</keyword>
<gene>
    <name evidence="9" type="ORF">CEV32_2175</name>
</gene>
<evidence type="ECO:0000313" key="10">
    <source>
        <dbReference type="Proteomes" id="UP000216345"/>
    </source>
</evidence>
<dbReference type="GO" id="GO:0016413">
    <property type="term" value="F:O-acetyltransferase activity"/>
    <property type="evidence" value="ECO:0007669"/>
    <property type="project" value="TreeGrafter"/>
</dbReference>
<dbReference type="Proteomes" id="UP000216345">
    <property type="component" value="Unassembled WGS sequence"/>
</dbReference>
<evidence type="ECO:0000259" key="8">
    <source>
        <dbReference type="Pfam" id="PF01757"/>
    </source>
</evidence>
<feature type="transmembrane region" description="Helical" evidence="7">
    <location>
        <begin position="251"/>
        <end position="274"/>
    </location>
</feature>
<evidence type="ECO:0000256" key="2">
    <source>
        <dbReference type="ARBA" id="ARBA00007400"/>
    </source>
</evidence>
<keyword evidence="4 7" id="KW-0812">Transmembrane</keyword>
<accession>A0A256F4I4</accession>
<feature type="transmembrane region" description="Helical" evidence="7">
    <location>
        <begin position="16"/>
        <end position="34"/>
    </location>
</feature>
<sequence>MGGATGAVQRVDWVDIAKGICIIFVVMMHSTLGVEKAAGSEGWMHHVVAFAKPFRMPDFFLISGLFLSLVIDRPWRRYLDRKVIHFLYFYILWLTIQFAFKAPAIASEAGVTGIAQAYLMAFIEPFGTLWFIYILPVFFVATRLLKRVPVGLTFALLAILEILPIHTGWTMIDEFCSRFVYFFAGYAFAPLIFRIADWLRQRPVLGIVGLLVWGLIEYMLVFMPVPESLASLIAPAGDLLNGRGAVSDLPIISLLLGLVGALAIISISSLLSLLPHKNVLHRGLSWLGAHSIVVYLAFFLPMAIARTILLKVGFLDVGTVSLLTTASGVIGPVVLYGLIQLTGYGQFLFRRPAWAYIDRSPQKKTAATAAV</sequence>
<proteinExistence type="inferred from homology"/>
<evidence type="ECO:0000313" key="9">
    <source>
        <dbReference type="EMBL" id="OYR09744.1"/>
    </source>
</evidence>
<dbReference type="Pfam" id="PF01757">
    <property type="entry name" value="Acyl_transf_3"/>
    <property type="match status" value="1"/>
</dbReference>
<feature type="transmembrane region" description="Helical" evidence="7">
    <location>
        <begin position="179"/>
        <end position="196"/>
    </location>
</feature>
<feature type="transmembrane region" description="Helical" evidence="7">
    <location>
        <begin position="83"/>
        <end position="106"/>
    </location>
</feature>
<dbReference type="PANTHER" id="PTHR40074">
    <property type="entry name" value="O-ACETYLTRANSFERASE WECH"/>
    <property type="match status" value="1"/>
</dbReference>
<keyword evidence="10" id="KW-1185">Reference proteome</keyword>
<comment type="caution">
    <text evidence="9">The sequence shown here is derived from an EMBL/GenBank/DDBJ whole genome shotgun (WGS) entry which is preliminary data.</text>
</comment>
<feature type="transmembrane region" description="Helical" evidence="7">
    <location>
        <begin position="148"/>
        <end position="167"/>
    </location>
</feature>
<dbReference type="InterPro" id="IPR002656">
    <property type="entry name" value="Acyl_transf_3_dom"/>
</dbReference>
<dbReference type="GO" id="GO:0009246">
    <property type="term" value="P:enterobacterial common antigen biosynthetic process"/>
    <property type="evidence" value="ECO:0007669"/>
    <property type="project" value="TreeGrafter"/>
</dbReference>
<keyword evidence="9" id="KW-0012">Acyltransferase</keyword>
<keyword evidence="5 7" id="KW-1133">Transmembrane helix</keyword>
<evidence type="ECO:0000256" key="3">
    <source>
        <dbReference type="ARBA" id="ARBA00022475"/>
    </source>
</evidence>
<dbReference type="eggNOG" id="COG4763">
    <property type="taxonomic scope" value="Bacteria"/>
</dbReference>
<feature type="transmembrane region" description="Helical" evidence="7">
    <location>
        <begin position="118"/>
        <end position="141"/>
    </location>
</feature>
<evidence type="ECO:0000256" key="1">
    <source>
        <dbReference type="ARBA" id="ARBA00004651"/>
    </source>
</evidence>
<comment type="similarity">
    <text evidence="2">Belongs to the acyltransferase 3 family.</text>
</comment>
<keyword evidence="3" id="KW-1003">Cell membrane</keyword>
<protein>
    <submittedName>
        <fullName evidence="9">Acyltransferase family protein</fullName>
    </submittedName>
</protein>
<dbReference type="RefSeq" id="WP_094578728.1">
    <property type="nucleotide sequence ID" value="NZ_JBHEEL010000006.1"/>
</dbReference>
<dbReference type="OrthoDB" id="9814956at2"/>
<feature type="transmembrane region" description="Helical" evidence="7">
    <location>
        <begin position="203"/>
        <end position="223"/>
    </location>
</feature>
<feature type="transmembrane region" description="Helical" evidence="7">
    <location>
        <begin position="54"/>
        <end position="71"/>
    </location>
</feature>
<comment type="subcellular location">
    <subcellularLocation>
        <location evidence="1">Cell membrane</location>
        <topology evidence="1">Multi-pass membrane protein</topology>
    </subcellularLocation>
</comment>
<name>A0A256F4I4_9HYPH</name>
<organism evidence="9 10">
    <name type="scientific">Brucella rhizosphaerae</name>
    <dbReference type="NCBI Taxonomy" id="571254"/>
    <lineage>
        <taxon>Bacteria</taxon>
        <taxon>Pseudomonadati</taxon>
        <taxon>Pseudomonadota</taxon>
        <taxon>Alphaproteobacteria</taxon>
        <taxon>Hyphomicrobiales</taxon>
        <taxon>Brucellaceae</taxon>
        <taxon>Brucella/Ochrobactrum group</taxon>
        <taxon>Brucella</taxon>
    </lineage>
</organism>
<feature type="domain" description="Acyltransferase 3" evidence="8">
    <location>
        <begin position="12"/>
        <end position="335"/>
    </location>
</feature>
<evidence type="ECO:0000256" key="5">
    <source>
        <dbReference type="ARBA" id="ARBA00022989"/>
    </source>
</evidence>
<dbReference type="AlphaFoldDB" id="A0A256F4I4"/>
<dbReference type="EMBL" id="NNRK01000034">
    <property type="protein sequence ID" value="OYR09744.1"/>
    <property type="molecule type" value="Genomic_DNA"/>
</dbReference>
<dbReference type="GO" id="GO:0005886">
    <property type="term" value="C:plasma membrane"/>
    <property type="evidence" value="ECO:0007669"/>
    <property type="project" value="UniProtKB-SubCell"/>
</dbReference>
<evidence type="ECO:0000256" key="6">
    <source>
        <dbReference type="ARBA" id="ARBA00023136"/>
    </source>
</evidence>
<reference evidence="9 10" key="1">
    <citation type="submission" date="2017-07" db="EMBL/GenBank/DDBJ databases">
        <title>Phylogenetic study on the rhizospheric bacterium Ochrobactrum sp. A44.</title>
        <authorList>
            <person name="Krzyzanowska D.M."/>
            <person name="Ossowicki A."/>
            <person name="Rajewska M."/>
            <person name="Maciag T."/>
            <person name="Kaczynski Z."/>
            <person name="Czerwicka M."/>
            <person name="Jafra S."/>
        </authorList>
    </citation>
    <scope>NUCLEOTIDE SEQUENCE [LARGE SCALE GENOMIC DNA]</scope>
    <source>
        <strain evidence="9 10">PR17</strain>
    </source>
</reference>
<dbReference type="PANTHER" id="PTHR40074:SF4">
    <property type="entry name" value="INNER MEMBRANE PROTEIN YCFT"/>
    <property type="match status" value="1"/>
</dbReference>
<feature type="transmembrane region" description="Helical" evidence="7">
    <location>
        <begin position="286"/>
        <end position="309"/>
    </location>
</feature>